<evidence type="ECO:0000256" key="1">
    <source>
        <dbReference type="PIRSR" id="PIRSR640198-2"/>
    </source>
</evidence>
<dbReference type="PANTHER" id="PTHR13504:SF38">
    <property type="entry name" value="FIDO DOMAIN-CONTAINING PROTEIN"/>
    <property type="match status" value="1"/>
</dbReference>
<evidence type="ECO:0000256" key="3">
    <source>
        <dbReference type="SAM" id="Phobius"/>
    </source>
</evidence>
<keyword evidence="6" id="KW-1185">Reference proteome</keyword>
<proteinExistence type="predicted"/>
<feature type="region of interest" description="Disordered" evidence="2">
    <location>
        <begin position="130"/>
        <end position="155"/>
    </location>
</feature>
<protein>
    <submittedName>
        <fullName evidence="5">Fic/DOC family protein</fullName>
    </submittedName>
</protein>
<sequence length="501" mass="55476">MDTVSRSARFRAPSAVQLVFSVVSQIHAIPTKHRGCLLGRYRQTTTGDQVMQVGLFPLAVTSFLFLSYIGMHVKKGRGPCSGPFPPPASLGLRRAFLWLVNLPPVWTWSEAGGGKQKSSVVCDRLRAAPGSRQLGTDDGDPSARDSGAASADPWFPVSNANTLRASDTTSTQQARLALLKKIFKPAAHLQKGSIEYERLARSERVWEDYFMPGNSLKMGYVDVQRKLTGLLSEIDHLRGRLPVTGPRENPVKDSIRNFESLRGGLEQVCLASTPSSELARLVTAWTAPRGAGVIESATHELQNHIIASQWVAKNAAAKAGIAGLCEVEVRVLAVVSVVNTDSESAYDTWRTDSKKAGGNLVWGSKVPLREYRNLPISVRSNRLRTFPYLQEVPACMERFFQYRDLQHREKALHPLILACQMTAYFVLVQPFPDGNGRTSRMVKQDYLARQGYSPVITRDLKREDYLRMIYGAGQGKPEEFVIAVLEAQVAVLHQASTRLKM</sequence>
<dbReference type="EMBL" id="CP019474">
    <property type="protein sequence ID" value="UQC78578.1"/>
    <property type="molecule type" value="Genomic_DNA"/>
</dbReference>
<feature type="domain" description="Fido" evidence="4">
    <location>
        <begin position="366"/>
        <end position="487"/>
    </location>
</feature>
<dbReference type="RefSeq" id="XP_049140215.1">
    <property type="nucleotide sequence ID" value="XM_049283072.1"/>
</dbReference>
<organism evidence="5 6">
    <name type="scientific">Colletotrichum lupini</name>
    <dbReference type="NCBI Taxonomy" id="145971"/>
    <lineage>
        <taxon>Eukaryota</taxon>
        <taxon>Fungi</taxon>
        <taxon>Dikarya</taxon>
        <taxon>Ascomycota</taxon>
        <taxon>Pezizomycotina</taxon>
        <taxon>Sordariomycetes</taxon>
        <taxon>Hypocreomycetidae</taxon>
        <taxon>Glomerellales</taxon>
        <taxon>Glomerellaceae</taxon>
        <taxon>Colletotrichum</taxon>
        <taxon>Colletotrichum acutatum species complex</taxon>
    </lineage>
</organism>
<dbReference type="KEGG" id="clup:CLUP02_04055"/>
<keyword evidence="3" id="KW-1133">Transmembrane helix</keyword>
<keyword evidence="1" id="KW-0547">Nucleotide-binding</keyword>
<evidence type="ECO:0000313" key="5">
    <source>
        <dbReference type="EMBL" id="UQC78578.1"/>
    </source>
</evidence>
<gene>
    <name evidence="5" type="ORF">CLUP02_04055</name>
</gene>
<dbReference type="InterPro" id="IPR003812">
    <property type="entry name" value="Fido"/>
</dbReference>
<reference evidence="5" key="1">
    <citation type="journal article" date="2021" name="Mol. Plant Microbe Interact.">
        <title>Complete Genome Sequence of the Plant-Pathogenic Fungus Colletotrichum lupini.</title>
        <authorList>
            <person name="Baroncelli R."/>
            <person name="Pensec F."/>
            <person name="Da Lio D."/>
            <person name="Boufleur T."/>
            <person name="Vicente I."/>
            <person name="Sarrocco S."/>
            <person name="Picot A."/>
            <person name="Baraldi E."/>
            <person name="Sukno S."/>
            <person name="Thon M."/>
            <person name="Le Floch G."/>
        </authorList>
    </citation>
    <scope>NUCLEOTIDE SEQUENCE</scope>
    <source>
        <strain evidence="5">IMI 504893</strain>
    </source>
</reference>
<keyword evidence="1" id="KW-0067">ATP-binding</keyword>
<dbReference type="SUPFAM" id="SSF140931">
    <property type="entry name" value="Fic-like"/>
    <property type="match status" value="1"/>
</dbReference>
<dbReference type="InterPro" id="IPR040198">
    <property type="entry name" value="Fido_containing"/>
</dbReference>
<dbReference type="Proteomes" id="UP000830671">
    <property type="component" value="Chromosome 2"/>
</dbReference>
<feature type="binding site" evidence="1">
    <location>
        <begin position="433"/>
        <end position="440"/>
    </location>
    <ligand>
        <name>ATP</name>
        <dbReference type="ChEBI" id="CHEBI:30616"/>
    </ligand>
</feature>
<accession>A0A9Q8WCD9</accession>
<dbReference type="PANTHER" id="PTHR13504">
    <property type="entry name" value="FIDO DOMAIN-CONTAINING PROTEIN DDB_G0283145"/>
    <property type="match status" value="1"/>
</dbReference>
<dbReference type="Pfam" id="PF02661">
    <property type="entry name" value="Fic"/>
    <property type="match status" value="1"/>
</dbReference>
<evidence type="ECO:0000313" key="6">
    <source>
        <dbReference type="Proteomes" id="UP000830671"/>
    </source>
</evidence>
<evidence type="ECO:0000259" key="4">
    <source>
        <dbReference type="PROSITE" id="PS51459"/>
    </source>
</evidence>
<dbReference type="InterPro" id="IPR036597">
    <property type="entry name" value="Fido-like_dom_sf"/>
</dbReference>
<evidence type="ECO:0000256" key="2">
    <source>
        <dbReference type="SAM" id="MobiDB-lite"/>
    </source>
</evidence>
<dbReference type="PROSITE" id="PS51459">
    <property type="entry name" value="FIDO"/>
    <property type="match status" value="1"/>
</dbReference>
<keyword evidence="3" id="KW-0812">Transmembrane</keyword>
<keyword evidence="3" id="KW-0472">Membrane</keyword>
<dbReference type="AlphaFoldDB" id="A0A9Q8WCD9"/>
<dbReference type="GeneID" id="73338082"/>
<name>A0A9Q8WCD9_9PEZI</name>
<dbReference type="Gene3D" id="1.10.3290.10">
    <property type="entry name" value="Fido-like domain"/>
    <property type="match status" value="1"/>
</dbReference>
<feature type="transmembrane region" description="Helical" evidence="3">
    <location>
        <begin position="52"/>
        <end position="71"/>
    </location>
</feature>
<dbReference type="GO" id="GO:0005524">
    <property type="term" value="F:ATP binding"/>
    <property type="evidence" value="ECO:0007669"/>
    <property type="project" value="UniProtKB-KW"/>
</dbReference>